<dbReference type="PANTHER" id="PTHR42994">
    <property type="entry name" value="PEPTIDASE T"/>
    <property type="match status" value="1"/>
</dbReference>
<evidence type="ECO:0000313" key="8">
    <source>
        <dbReference type="EMBL" id="GAB1222144.1"/>
    </source>
</evidence>
<dbReference type="InterPro" id="IPR010161">
    <property type="entry name" value="Peptidase_M20B"/>
</dbReference>
<proteinExistence type="inferred from homology"/>
<dbReference type="InterPro" id="IPR002933">
    <property type="entry name" value="Peptidase_M20"/>
</dbReference>
<protein>
    <recommendedName>
        <fullName evidence="10">Peptidase T</fullName>
    </recommendedName>
</protein>
<comment type="cofactor">
    <cofactor evidence="1">
        <name>Zn(2+)</name>
        <dbReference type="ChEBI" id="CHEBI:29105"/>
    </cofactor>
</comment>
<keyword evidence="9" id="KW-1185">Reference proteome</keyword>
<keyword evidence="6" id="KW-0862">Zinc</keyword>
<dbReference type="InterPro" id="IPR001261">
    <property type="entry name" value="ArgE/DapE_CS"/>
</dbReference>
<evidence type="ECO:0000256" key="3">
    <source>
        <dbReference type="ARBA" id="ARBA00022670"/>
    </source>
</evidence>
<dbReference type="EMBL" id="BAAFRS010000095">
    <property type="protein sequence ID" value="GAB1222144.1"/>
    <property type="molecule type" value="Genomic_DNA"/>
</dbReference>
<sequence length="401" mass="44962">MTDSYAVQKFLKYVTINSQSNESTHVTPSTQCQFDMQKQLQKDLKELNVPFTFDEKNCILKAELPATNGSKKSIGFFAHIDTSPEASGEGVKPIIHQLPTEVTSDLVLPSGTVISKEDIKKYGGDEIITSSGDTLLGADDKSGVAILMGTLNKIMKDNIPHPRIMVIFTPDEEIGESCDHVCIEDLHLDYAYSVDGDELGTYNDEGFNAFGAELTINGYEVHPGEAYNIMEDAGFILSQFYTSLPISKRPETTKEDEGYILCTEMSGSVIKAHARFIVRSFKINEMEFFIQLMKDQISFLKRRYTKSSFDLKFTEQYRNMKRYLPDNLLVDKLIEAMKLSGVEAKKQYMRGGADCSHLSEKGLPCINMFAGGMNFHSRREFVPVKAINKGVEVLGHLVQLF</sequence>
<dbReference type="InterPro" id="IPR036264">
    <property type="entry name" value="Bact_exopeptidase_dim_dom"/>
</dbReference>
<reference evidence="8 9" key="1">
    <citation type="journal article" date="2019" name="PLoS Negl. Trop. Dis.">
        <title>Whole genome sequencing of Entamoeba nuttalli reveals mammalian host-related molecular signatures and a novel octapeptide-repeat surface protein.</title>
        <authorList>
            <person name="Tanaka M."/>
            <person name="Makiuchi T."/>
            <person name="Komiyama T."/>
            <person name="Shiina T."/>
            <person name="Osaki K."/>
            <person name="Tachibana H."/>
        </authorList>
    </citation>
    <scope>NUCLEOTIDE SEQUENCE [LARGE SCALE GENOMIC DNA]</scope>
    <source>
        <strain evidence="8 9">P19-061405</strain>
    </source>
</reference>
<name>A0ABQ0DH13_9EUKA</name>
<dbReference type="NCBIfam" id="NF003976">
    <property type="entry name" value="PRK05469.1"/>
    <property type="match status" value="1"/>
</dbReference>
<gene>
    <name evidence="8" type="ORF">ENUP19_0095G0018</name>
</gene>
<dbReference type="NCBIfam" id="NF009920">
    <property type="entry name" value="PRK13381.1"/>
    <property type="match status" value="1"/>
</dbReference>
<evidence type="ECO:0000256" key="1">
    <source>
        <dbReference type="ARBA" id="ARBA00001947"/>
    </source>
</evidence>
<evidence type="ECO:0000256" key="6">
    <source>
        <dbReference type="ARBA" id="ARBA00022833"/>
    </source>
</evidence>
<keyword evidence="7" id="KW-0482">Metalloprotease</keyword>
<evidence type="ECO:0000313" key="9">
    <source>
        <dbReference type="Proteomes" id="UP001628156"/>
    </source>
</evidence>
<evidence type="ECO:0000256" key="5">
    <source>
        <dbReference type="ARBA" id="ARBA00022801"/>
    </source>
</evidence>
<dbReference type="Gene3D" id="3.30.70.360">
    <property type="match status" value="1"/>
</dbReference>
<keyword evidence="3" id="KW-0645">Protease</keyword>
<evidence type="ECO:0000256" key="7">
    <source>
        <dbReference type="ARBA" id="ARBA00023049"/>
    </source>
</evidence>
<accession>A0ABQ0DH13</accession>
<evidence type="ECO:0000256" key="4">
    <source>
        <dbReference type="ARBA" id="ARBA00022723"/>
    </source>
</evidence>
<dbReference type="SUPFAM" id="SSF55031">
    <property type="entry name" value="Bacterial exopeptidase dimerisation domain"/>
    <property type="match status" value="1"/>
</dbReference>
<dbReference type="PANTHER" id="PTHR42994:SF1">
    <property type="entry name" value="PEPTIDASE T"/>
    <property type="match status" value="1"/>
</dbReference>
<dbReference type="SUPFAM" id="SSF53187">
    <property type="entry name" value="Zn-dependent exopeptidases"/>
    <property type="match status" value="1"/>
</dbReference>
<dbReference type="Proteomes" id="UP001628156">
    <property type="component" value="Unassembled WGS sequence"/>
</dbReference>
<dbReference type="Pfam" id="PF01546">
    <property type="entry name" value="Peptidase_M20"/>
    <property type="match status" value="1"/>
</dbReference>
<dbReference type="NCBIfam" id="TIGR01882">
    <property type="entry name" value="peptidase-T"/>
    <property type="match status" value="1"/>
</dbReference>
<dbReference type="PROSITE" id="PS00758">
    <property type="entry name" value="ARGE_DAPE_CPG2_1"/>
    <property type="match status" value="1"/>
</dbReference>
<dbReference type="PROSITE" id="PS00759">
    <property type="entry name" value="ARGE_DAPE_CPG2_2"/>
    <property type="match status" value="1"/>
</dbReference>
<keyword evidence="4" id="KW-0479">Metal-binding</keyword>
<comment type="similarity">
    <text evidence="2">Belongs to the peptidase M20B family.</text>
</comment>
<evidence type="ECO:0008006" key="10">
    <source>
        <dbReference type="Google" id="ProtNLM"/>
    </source>
</evidence>
<keyword evidence="5" id="KW-0378">Hydrolase</keyword>
<dbReference type="Gene3D" id="3.40.630.10">
    <property type="entry name" value="Zn peptidases"/>
    <property type="match status" value="1"/>
</dbReference>
<evidence type="ECO:0000256" key="2">
    <source>
        <dbReference type="ARBA" id="ARBA00009692"/>
    </source>
</evidence>
<comment type="caution">
    <text evidence="8">The sequence shown here is derived from an EMBL/GenBank/DDBJ whole genome shotgun (WGS) entry which is preliminary data.</text>
</comment>
<organism evidence="8 9">
    <name type="scientific">Entamoeba nuttalli</name>
    <dbReference type="NCBI Taxonomy" id="412467"/>
    <lineage>
        <taxon>Eukaryota</taxon>
        <taxon>Amoebozoa</taxon>
        <taxon>Evosea</taxon>
        <taxon>Archamoebae</taxon>
        <taxon>Mastigamoebida</taxon>
        <taxon>Entamoebidae</taxon>
        <taxon>Entamoeba</taxon>
    </lineage>
</organism>